<name>A0ACB8UXL5_9EURO</name>
<dbReference type="EMBL" id="JALBCA010000038">
    <property type="protein sequence ID" value="KAI2387559.1"/>
    <property type="molecule type" value="Genomic_DNA"/>
</dbReference>
<proteinExistence type="predicted"/>
<reference evidence="1" key="1">
    <citation type="journal article" date="2022" name="bioRxiv">
        <title>Population genetic analysis of Ophidiomyces ophidiicola, the causative agent of snake fungal disease, indicates recent introductions to the USA.</title>
        <authorList>
            <person name="Ladner J.T."/>
            <person name="Palmer J.M."/>
            <person name="Ettinger C.L."/>
            <person name="Stajich J.E."/>
            <person name="Farrell T.M."/>
            <person name="Glorioso B.M."/>
            <person name="Lawson B."/>
            <person name="Price S.J."/>
            <person name="Stengle A.G."/>
            <person name="Grear D.A."/>
            <person name="Lorch J.M."/>
        </authorList>
    </citation>
    <scope>NUCLEOTIDE SEQUENCE</scope>
    <source>
        <strain evidence="1">NWHC 24266-5</strain>
    </source>
</reference>
<sequence length="1414" mass="157660">MAPKTALKSIRALLDTGDFSQAAAKAKEICEQEPRNYHSHLFLGLALDKLNNADASERAYIDAINIKDDDKTAWQGLINLYGRLGSSKVDEYATAVKGLCHIFEVADDNVHAHAAVDKYIRFTKSNGTRSQYKNALSLLLPSSPLFKMLEGLIPHPSLTYLEVIEICEAEEKEFINREIGDRRTRLGARIDQVTTEVKLEAAKRSCLEELYRGIIDWTYDDEIRRRYEERLLQRGYDHLLNLPSSRKAEQRKYVLKSANDMVIIHHPFELAWKVVLEWQDVDEISEMDVALLREYINLFPDVGLSKVLKGFLASEFSPFPDEELDSKDQNNESSHSESIGIENQIAGEDHILLMAEGLSKSSDSILSHRLMGEVYLALEEFQTSADVSRKGLLVVLELQKRTGLNLRNVADSVNTILATSLITYQSPKNHPEAKQIFEHILKRDRKSTKCLLGLGLIYEEDEDYQEAAVFLESALQRNPNNAKVRSELFWCKARSGDLQIAKDGLEGTLALIESPGSSWRDLKSTILYRIGQCLWELDSSPAARKDRKRAYACFLQSIQSNMNYAPAYTSLGIFYADYKKDKKRARRCFHKAIELSSSEIEAAERLARDFANQGDWDLVEAISQRVVDSGKAKPAPGSKRKGKSWPYAALGVAEINKQQYVKSIISFQTALRISPHDYHSWVGLGESYHNSGRHISAIKAFQHAQALEDMLSDSDKEHTWFARYMTANVLRELGEFPEAISIYKEVLDMRPDEFGVSIALLQTLTENSWKALESGTFGEAAELAAAAIETGILVAKHHLTSINLWKAIGDAFSIFSWVKSKSDLIPISQFRLFLEEQCDVEVFQILSDLDMIGSDIEYTFALLDNETGSSVSVMAAILAYKRALSVSNADVHARAVAWYNLGWAEYQAHVYHRNESSETKTKQMGFLKASMCCFKRAIELEAGNSDFWNALGVVCTSLNPKVAQHSLVRSLHINDKSASVWTNLGALHLLHNDFQLANESFTKAQSADPDFSHAWLGQALIAYLIGELGEARELVTHAFTLGNASLVLPKRQYAVSVFDHLSSGSTSEDLSHLIQSLFALHQLHAQEPSNYPVEHLSALMAERLGDVVGSISSLHIVCSKVETEYEATKSVSALFRYSQAKSDMARAQLANLEYDGAAECAEAALNLSIENGVFEYDSNAYHKLRLSAHLTAGLAYYYLKEMEKAIDMFREALQEANSSPDIICLLAQVLWAKGGEEERDVAREQLFDCVEQHPDHIKAVTLLGVIALLDADTDAIDAVESDLRNMRTESKISIQNRANISKLLAAISSVGSSRELGLPEEDMHIQQACNSVMVSPGEPQGWKSLAVASSEAFPAAMAVRTALGNIPPHGLLGADDVSRAYSLKGTRQDAVKAIMVAPWIVDGWEELRQCLAKT</sequence>
<organism evidence="1">
    <name type="scientific">Ophidiomyces ophidiicola</name>
    <dbReference type="NCBI Taxonomy" id="1387563"/>
    <lineage>
        <taxon>Eukaryota</taxon>
        <taxon>Fungi</taxon>
        <taxon>Dikarya</taxon>
        <taxon>Ascomycota</taxon>
        <taxon>Pezizomycotina</taxon>
        <taxon>Eurotiomycetes</taxon>
        <taxon>Eurotiomycetidae</taxon>
        <taxon>Onygenales</taxon>
        <taxon>Onygenaceae</taxon>
        <taxon>Ophidiomyces</taxon>
    </lineage>
</organism>
<gene>
    <name evidence="1" type="primary">SKI3</name>
    <name evidence="1" type="ORF">LOY88_003049</name>
</gene>
<comment type="caution">
    <text evidence="1">The sequence shown here is derived from an EMBL/GenBank/DDBJ whole genome shotgun (WGS) entry which is preliminary data.</text>
</comment>
<protein>
    <submittedName>
        <fullName evidence="1">Superkiller protein 3</fullName>
    </submittedName>
</protein>
<evidence type="ECO:0000313" key="1">
    <source>
        <dbReference type="EMBL" id="KAI2387559.1"/>
    </source>
</evidence>
<accession>A0ACB8UXL5</accession>